<reference evidence="5 6" key="1">
    <citation type="submission" date="2019-04" db="EMBL/GenBank/DDBJ databases">
        <title>An improved genome assembly and genetic linkage map for asparagus bean, Vigna unguiculata ssp. sesquipedialis.</title>
        <authorList>
            <person name="Xia Q."/>
            <person name="Zhang R."/>
            <person name="Dong Y."/>
        </authorList>
    </citation>
    <scope>NUCLEOTIDE SEQUENCE [LARGE SCALE GENOMIC DNA]</scope>
    <source>
        <tissue evidence="5">Leaf</tissue>
    </source>
</reference>
<dbReference type="Proteomes" id="UP000501690">
    <property type="component" value="Linkage Group LG8"/>
</dbReference>
<evidence type="ECO:0000256" key="1">
    <source>
        <dbReference type="ARBA" id="ARBA00005234"/>
    </source>
</evidence>
<evidence type="ECO:0000313" key="5">
    <source>
        <dbReference type="EMBL" id="QCE03845.1"/>
    </source>
</evidence>
<dbReference type="InterPro" id="IPR003653">
    <property type="entry name" value="Peptidase_C48_C"/>
</dbReference>
<dbReference type="PANTHER" id="PTHR33018:SF34">
    <property type="entry name" value="OS02G0472350 PROTEIN"/>
    <property type="match status" value="1"/>
</dbReference>
<accession>A0A4D6MVB9</accession>
<dbReference type="AlphaFoldDB" id="A0A4D6MVB9"/>
<dbReference type="EMBL" id="CP039352">
    <property type="protein sequence ID" value="QCE03845.1"/>
    <property type="molecule type" value="Genomic_DNA"/>
</dbReference>
<keyword evidence="3" id="KW-0378">Hydrolase</keyword>
<name>A0A4D6MVB9_VIGUN</name>
<keyword evidence="6" id="KW-1185">Reference proteome</keyword>
<dbReference type="Gene3D" id="3.40.395.10">
    <property type="entry name" value="Adenoviral Proteinase, Chain A"/>
    <property type="match status" value="1"/>
</dbReference>
<organism evidence="5 6">
    <name type="scientific">Vigna unguiculata</name>
    <name type="common">Cowpea</name>
    <dbReference type="NCBI Taxonomy" id="3917"/>
    <lineage>
        <taxon>Eukaryota</taxon>
        <taxon>Viridiplantae</taxon>
        <taxon>Streptophyta</taxon>
        <taxon>Embryophyta</taxon>
        <taxon>Tracheophyta</taxon>
        <taxon>Spermatophyta</taxon>
        <taxon>Magnoliopsida</taxon>
        <taxon>eudicotyledons</taxon>
        <taxon>Gunneridae</taxon>
        <taxon>Pentapetalae</taxon>
        <taxon>rosids</taxon>
        <taxon>fabids</taxon>
        <taxon>Fabales</taxon>
        <taxon>Fabaceae</taxon>
        <taxon>Papilionoideae</taxon>
        <taxon>50 kb inversion clade</taxon>
        <taxon>NPAAA clade</taxon>
        <taxon>indigoferoid/millettioid clade</taxon>
        <taxon>Phaseoleae</taxon>
        <taxon>Vigna</taxon>
    </lineage>
</organism>
<dbReference type="Pfam" id="PF02902">
    <property type="entry name" value="Peptidase_C48"/>
    <property type="match status" value="1"/>
</dbReference>
<dbReference type="GO" id="GO:0006508">
    <property type="term" value="P:proteolysis"/>
    <property type="evidence" value="ECO:0007669"/>
    <property type="project" value="UniProtKB-KW"/>
</dbReference>
<dbReference type="GO" id="GO:0008234">
    <property type="term" value="F:cysteine-type peptidase activity"/>
    <property type="evidence" value="ECO:0007669"/>
    <property type="project" value="InterPro"/>
</dbReference>
<dbReference type="InterPro" id="IPR058352">
    <property type="entry name" value="DUF8039"/>
</dbReference>
<dbReference type="SUPFAM" id="SSF54001">
    <property type="entry name" value="Cysteine proteinases"/>
    <property type="match status" value="1"/>
</dbReference>
<evidence type="ECO:0000256" key="3">
    <source>
        <dbReference type="ARBA" id="ARBA00022801"/>
    </source>
</evidence>
<feature type="domain" description="Ubiquitin-like protease family profile" evidence="4">
    <location>
        <begin position="205"/>
        <end position="435"/>
    </location>
</feature>
<dbReference type="InterPro" id="IPR038765">
    <property type="entry name" value="Papain-like_cys_pep_sf"/>
</dbReference>
<dbReference type="Pfam" id="PF03004">
    <property type="entry name" value="Transposase_24"/>
    <property type="match status" value="1"/>
</dbReference>
<dbReference type="PANTHER" id="PTHR33018">
    <property type="entry name" value="OS10G0338966 PROTEIN-RELATED"/>
    <property type="match status" value="1"/>
</dbReference>
<comment type="similarity">
    <text evidence="1">Belongs to the peptidase C48 family.</text>
</comment>
<evidence type="ECO:0000259" key="4">
    <source>
        <dbReference type="PROSITE" id="PS50600"/>
    </source>
</evidence>
<sequence>MISEDVWKEFVAKRMDTSFQEKSLKNKERASHSKYPYRGSRKGYARLEQEMVIKELGSNVSNIHCQELWKHAHVNKAGEIENEDVKQVWNKCVILSQTIQSEEMSNARSNILAQALCVLEYSGRVRATGFGVSHKDYFPPKKRYTQQYHDALTTQKKDVAERMPQMENEINSLRKKDTSNNIEEPDIGDTLHGRSLPNGHVKVNVDIALEPNVSLPIPNADDDIMTIRQAIGTFVAWPINLLQVVDADSALSKKKKINNANQSVAPKRKCQGKMIVQHIPRKVIHPNLPQWCNYLSSYMKLKPTESLSPIEIEKDIFGLDEHKEIINAEIIGEIIDYAWLGATTISIYIGQHWVLLGINLKMEIIYYLDPLAKDINMRQDLKKLFDMVIQIYRAQRGFMVSKSKLSNIKWTPIKCPKQSNDHDCGYYICRYMKEIFTYYEGGTIPIDYFPSCRCQQFSNNQIIEVKEDWCFYLISKCLQVSSEG</sequence>
<dbReference type="Pfam" id="PF26133">
    <property type="entry name" value="DUF8039"/>
    <property type="match status" value="1"/>
</dbReference>
<proteinExistence type="inferred from homology"/>
<dbReference type="PROSITE" id="PS50600">
    <property type="entry name" value="ULP_PROTEASE"/>
    <property type="match status" value="1"/>
</dbReference>
<dbReference type="InterPro" id="IPR004252">
    <property type="entry name" value="Probable_transposase_24"/>
</dbReference>
<keyword evidence="2" id="KW-0645">Protease</keyword>
<protein>
    <submittedName>
        <fullName evidence="5">Putative transposase</fullName>
    </submittedName>
</protein>
<evidence type="ECO:0000313" key="6">
    <source>
        <dbReference type="Proteomes" id="UP000501690"/>
    </source>
</evidence>
<gene>
    <name evidence="5" type="ORF">DEO72_LG8g1874</name>
</gene>
<evidence type="ECO:0000256" key="2">
    <source>
        <dbReference type="ARBA" id="ARBA00022670"/>
    </source>
</evidence>